<proteinExistence type="predicted"/>
<dbReference type="STRING" id="670483.S7RDH2"/>
<feature type="region of interest" description="Disordered" evidence="1">
    <location>
        <begin position="499"/>
        <end position="542"/>
    </location>
</feature>
<feature type="compositionally biased region" description="Polar residues" evidence="1">
    <location>
        <begin position="35"/>
        <end position="45"/>
    </location>
</feature>
<evidence type="ECO:0000256" key="1">
    <source>
        <dbReference type="SAM" id="MobiDB-lite"/>
    </source>
</evidence>
<dbReference type="KEGG" id="gtr:GLOTRDRAFT_133848"/>
<dbReference type="Proteomes" id="UP000030669">
    <property type="component" value="Unassembled WGS sequence"/>
</dbReference>
<feature type="compositionally biased region" description="Basic and acidic residues" evidence="1">
    <location>
        <begin position="177"/>
        <end position="205"/>
    </location>
</feature>
<feature type="region of interest" description="Disordered" evidence="1">
    <location>
        <begin position="1"/>
        <end position="274"/>
    </location>
</feature>
<gene>
    <name evidence="2" type="ORF">GLOTRDRAFT_133848</name>
</gene>
<keyword evidence="3" id="KW-1185">Reference proteome</keyword>
<feature type="compositionally biased region" description="Basic residues" evidence="1">
    <location>
        <begin position="84"/>
        <end position="99"/>
    </location>
</feature>
<feature type="compositionally biased region" description="Acidic residues" evidence="1">
    <location>
        <begin position="260"/>
        <end position="274"/>
    </location>
</feature>
<dbReference type="HOGENOM" id="CLU_434780_0_0_1"/>
<dbReference type="OrthoDB" id="3063746at2759"/>
<name>S7RDH2_GLOTA</name>
<dbReference type="eggNOG" id="ENOG502T0WE">
    <property type="taxonomic scope" value="Eukaryota"/>
</dbReference>
<dbReference type="RefSeq" id="XP_007871009.1">
    <property type="nucleotide sequence ID" value="XM_007872818.1"/>
</dbReference>
<organism evidence="2 3">
    <name type="scientific">Gloeophyllum trabeum (strain ATCC 11539 / FP-39264 / Madison 617)</name>
    <name type="common">Brown rot fungus</name>
    <dbReference type="NCBI Taxonomy" id="670483"/>
    <lineage>
        <taxon>Eukaryota</taxon>
        <taxon>Fungi</taxon>
        <taxon>Dikarya</taxon>
        <taxon>Basidiomycota</taxon>
        <taxon>Agaricomycotina</taxon>
        <taxon>Agaricomycetes</taxon>
        <taxon>Gloeophyllales</taxon>
        <taxon>Gloeophyllaceae</taxon>
        <taxon>Gloeophyllum</taxon>
    </lineage>
</organism>
<evidence type="ECO:0000313" key="3">
    <source>
        <dbReference type="Proteomes" id="UP000030669"/>
    </source>
</evidence>
<dbReference type="EMBL" id="KB469315">
    <property type="protein sequence ID" value="EPQ50469.1"/>
    <property type="molecule type" value="Genomic_DNA"/>
</dbReference>
<feature type="compositionally biased region" description="Basic and acidic residues" evidence="1">
    <location>
        <begin position="223"/>
        <end position="236"/>
    </location>
</feature>
<reference evidence="2 3" key="1">
    <citation type="journal article" date="2012" name="Science">
        <title>The Paleozoic origin of enzymatic lignin decomposition reconstructed from 31 fungal genomes.</title>
        <authorList>
            <person name="Floudas D."/>
            <person name="Binder M."/>
            <person name="Riley R."/>
            <person name="Barry K."/>
            <person name="Blanchette R.A."/>
            <person name="Henrissat B."/>
            <person name="Martinez A.T."/>
            <person name="Otillar R."/>
            <person name="Spatafora J.W."/>
            <person name="Yadav J.S."/>
            <person name="Aerts A."/>
            <person name="Benoit I."/>
            <person name="Boyd A."/>
            <person name="Carlson A."/>
            <person name="Copeland A."/>
            <person name="Coutinho P.M."/>
            <person name="de Vries R.P."/>
            <person name="Ferreira P."/>
            <person name="Findley K."/>
            <person name="Foster B."/>
            <person name="Gaskell J."/>
            <person name="Glotzer D."/>
            <person name="Gorecki P."/>
            <person name="Heitman J."/>
            <person name="Hesse C."/>
            <person name="Hori C."/>
            <person name="Igarashi K."/>
            <person name="Jurgens J.A."/>
            <person name="Kallen N."/>
            <person name="Kersten P."/>
            <person name="Kohler A."/>
            <person name="Kuees U."/>
            <person name="Kumar T.K.A."/>
            <person name="Kuo A."/>
            <person name="LaButti K."/>
            <person name="Larrondo L.F."/>
            <person name="Lindquist E."/>
            <person name="Ling A."/>
            <person name="Lombard V."/>
            <person name="Lucas S."/>
            <person name="Lundell T."/>
            <person name="Martin R."/>
            <person name="McLaughlin D.J."/>
            <person name="Morgenstern I."/>
            <person name="Morin E."/>
            <person name="Murat C."/>
            <person name="Nagy L.G."/>
            <person name="Nolan M."/>
            <person name="Ohm R.A."/>
            <person name="Patyshakuliyeva A."/>
            <person name="Rokas A."/>
            <person name="Ruiz-Duenas F.J."/>
            <person name="Sabat G."/>
            <person name="Salamov A."/>
            <person name="Samejima M."/>
            <person name="Schmutz J."/>
            <person name="Slot J.C."/>
            <person name="St John F."/>
            <person name="Stenlid J."/>
            <person name="Sun H."/>
            <person name="Sun S."/>
            <person name="Syed K."/>
            <person name="Tsang A."/>
            <person name="Wiebenga A."/>
            <person name="Young D."/>
            <person name="Pisabarro A."/>
            <person name="Eastwood D.C."/>
            <person name="Martin F."/>
            <person name="Cullen D."/>
            <person name="Grigoriev I.V."/>
            <person name="Hibbett D.S."/>
        </authorList>
    </citation>
    <scope>NUCLEOTIDE SEQUENCE [LARGE SCALE GENOMIC DNA]</scope>
    <source>
        <strain evidence="2 3">ATCC 11539</strain>
    </source>
</reference>
<feature type="compositionally biased region" description="Acidic residues" evidence="1">
    <location>
        <begin position="136"/>
        <end position="145"/>
    </location>
</feature>
<sequence>MTETKSVGEETPTRKTARKPVPNRQRGSPVEVSRVTKSTSANTIEATEADSDGEAVISIHSDSDDKSFPEFASQVRKVGGSRHTPVKPKRRDAKGKSRAIVRSEDDQSEPDIEVAQAKKKSSGTRGKSTSQNVLQEELEGEDEEFPSISELAASTVQVKGPAVTHVDKKISVRGTKRKTEIQEHAEGDHDSGVEEISVKPKDNKSAKRTKTTGSPDKPSMKGHNNDRKPEVKREKTPSPTPAGGNVEDGDGLPIVKGFGSDDENNREQDEEEDVVEVPVIRGRQSPVTPEPAVAAPVVPTVPDPTLIEELMDPLLRDTYNNLPHLQRLGLLEPSYGRYSDGGQVMFSGWRSIVKCYLHPGCQTALEGKQCKHMDEIMQYIKMAIVFDRKDTARDRFINLSRISPDILLASTAKGATLHVKPLISRPALCTSVILVRESHLTSYIQHGDYVQKYISGIFHTIEWERFAAVVCEAYNRPDGMKTRLQGSVIQFTSRSVKVSDLDGGNDEPLPAQDIPGLFSPKKSGRTEKASKSSSSSKAPGTLKPVLEPTDFIPVYDARLEILDRPLDFKKLIGDIPSLNLPLYRKEIRPLSAALVVYTVGQWYGGTGPVKYPNLSLNVQWVVLLSSPPM</sequence>
<accession>S7RDH2</accession>
<dbReference type="GeneID" id="19302819"/>
<protein>
    <submittedName>
        <fullName evidence="2">Uncharacterized protein</fullName>
    </submittedName>
</protein>
<dbReference type="AlphaFoldDB" id="S7RDH2"/>
<evidence type="ECO:0000313" key="2">
    <source>
        <dbReference type="EMBL" id="EPQ50469.1"/>
    </source>
</evidence>
<feature type="compositionally biased region" description="Basic and acidic residues" evidence="1">
    <location>
        <begin position="1"/>
        <end position="13"/>
    </location>
</feature>